<dbReference type="PANTHER" id="PTHR43332">
    <property type="entry name" value="INNER MEMBRANE TRANSPORT PERMEASE YADH-RELATED"/>
    <property type="match status" value="1"/>
</dbReference>
<feature type="transmembrane region" description="Helical" evidence="5">
    <location>
        <begin position="203"/>
        <end position="221"/>
    </location>
</feature>
<dbReference type="InterPro" id="IPR052522">
    <property type="entry name" value="ABC-2_transport_permease"/>
</dbReference>
<proteinExistence type="inferred from homology"/>
<feature type="transmembrane region" description="Helical" evidence="5">
    <location>
        <begin position="170"/>
        <end position="191"/>
    </location>
</feature>
<keyword evidence="3 5" id="KW-1133">Transmembrane helix</keyword>
<dbReference type="NCBIfam" id="NF011648">
    <property type="entry name" value="PRK15066.1"/>
    <property type="match status" value="1"/>
</dbReference>
<name>A0A2N0ATM1_9LEPT</name>
<dbReference type="EMBL" id="JAMQQD010000005">
    <property type="protein sequence ID" value="MCW7516147.1"/>
    <property type="molecule type" value="Genomic_DNA"/>
</dbReference>
<dbReference type="GO" id="GO:0140359">
    <property type="term" value="F:ABC-type transporter activity"/>
    <property type="evidence" value="ECO:0007669"/>
    <property type="project" value="InterPro"/>
</dbReference>
<reference evidence="7" key="1">
    <citation type="submission" date="2022-06" db="EMBL/GenBank/DDBJ databases">
        <title>Leptospira isolates from biofilms formed at urban environments.</title>
        <authorList>
            <person name="Ribeiro P.S."/>
            <person name="Sousa T."/>
            <person name="Carvalho N."/>
            <person name="Aburjaile F."/>
            <person name="Neves F."/>
            <person name="Oliveira D."/>
            <person name="Blanco L."/>
            <person name="Lima J."/>
            <person name="Costa F."/>
            <person name="Brenig B."/>
            <person name="Soares S."/>
            <person name="Ramos R."/>
            <person name="Goes-Neto A."/>
            <person name="Matiuzzi M."/>
            <person name="Azevedo V."/>
            <person name="Ristow P."/>
        </authorList>
    </citation>
    <scope>NUCLEOTIDE SEQUENCE</scope>
    <source>
        <strain evidence="7">VSF7</strain>
    </source>
</reference>
<evidence type="ECO:0000256" key="4">
    <source>
        <dbReference type="ARBA" id="ARBA00023136"/>
    </source>
</evidence>
<comment type="caution">
    <text evidence="7">The sequence shown here is derived from an EMBL/GenBank/DDBJ whole genome shotgun (WGS) entry which is preliminary data.</text>
</comment>
<feature type="transmembrane region" description="Helical" evidence="5">
    <location>
        <begin position="227"/>
        <end position="245"/>
    </location>
</feature>
<dbReference type="RefSeq" id="WP_100727860.1">
    <property type="nucleotide sequence ID" value="NZ_JAIZBN010000001.1"/>
</dbReference>
<evidence type="ECO:0000256" key="3">
    <source>
        <dbReference type="ARBA" id="ARBA00022989"/>
    </source>
</evidence>
<dbReference type="PRINTS" id="PR00164">
    <property type="entry name" value="ABC2TRNSPORT"/>
</dbReference>
<dbReference type="PANTHER" id="PTHR43332:SF2">
    <property type="entry name" value="INNER MEMBRANE TRANSPORT PERMEASE YADH"/>
    <property type="match status" value="1"/>
</dbReference>
<evidence type="ECO:0000256" key="5">
    <source>
        <dbReference type="RuleBase" id="RU361157"/>
    </source>
</evidence>
<dbReference type="InterPro" id="IPR000412">
    <property type="entry name" value="ABC_2_transport"/>
</dbReference>
<evidence type="ECO:0000313" key="8">
    <source>
        <dbReference type="Proteomes" id="UP001209694"/>
    </source>
</evidence>
<evidence type="ECO:0000256" key="1">
    <source>
        <dbReference type="ARBA" id="ARBA00004141"/>
    </source>
</evidence>
<dbReference type="Proteomes" id="UP001209694">
    <property type="component" value="Unassembled WGS sequence"/>
</dbReference>
<accession>A0A2N0ATM1</accession>
<feature type="transmembrane region" description="Helical" evidence="5">
    <location>
        <begin position="140"/>
        <end position="164"/>
    </location>
</feature>
<comment type="subcellular location">
    <subcellularLocation>
        <location evidence="5">Cell membrane</location>
        <topology evidence="5">Multi-pass membrane protein</topology>
    </subcellularLocation>
    <subcellularLocation>
        <location evidence="1">Membrane</location>
        <topology evidence="1">Multi-pass membrane protein</topology>
    </subcellularLocation>
</comment>
<evidence type="ECO:0000313" key="7">
    <source>
        <dbReference type="EMBL" id="MCW7516147.1"/>
    </source>
</evidence>
<dbReference type="InterPro" id="IPR047817">
    <property type="entry name" value="ABC2_TM_bact-type"/>
</dbReference>
<dbReference type="GeneID" id="93343015"/>
<feature type="transmembrane region" description="Helical" evidence="5">
    <location>
        <begin position="20"/>
        <end position="41"/>
    </location>
</feature>
<evidence type="ECO:0000259" key="6">
    <source>
        <dbReference type="PROSITE" id="PS51012"/>
    </source>
</evidence>
<feature type="transmembrane region" description="Helical" evidence="5">
    <location>
        <begin position="106"/>
        <end position="131"/>
    </location>
</feature>
<protein>
    <recommendedName>
        <fullName evidence="5">Transport permease protein</fullName>
    </recommendedName>
</protein>
<comment type="similarity">
    <text evidence="5">Belongs to the ABC-2 integral membrane protein family.</text>
</comment>
<dbReference type="Pfam" id="PF01061">
    <property type="entry name" value="ABC2_membrane"/>
    <property type="match status" value="1"/>
</dbReference>
<organism evidence="7 8">
    <name type="scientific">Leptospira levettii</name>
    <dbReference type="NCBI Taxonomy" id="2023178"/>
    <lineage>
        <taxon>Bacteria</taxon>
        <taxon>Pseudomonadati</taxon>
        <taxon>Spirochaetota</taxon>
        <taxon>Spirochaetia</taxon>
        <taxon>Leptospirales</taxon>
        <taxon>Leptospiraceae</taxon>
        <taxon>Leptospira</taxon>
    </lineage>
</organism>
<gene>
    <name evidence="7" type="ORF">ND810_13340</name>
</gene>
<keyword evidence="5" id="KW-0813">Transport</keyword>
<dbReference type="InterPro" id="IPR013525">
    <property type="entry name" value="ABC2_TM"/>
</dbReference>
<keyword evidence="5" id="KW-1003">Cell membrane</keyword>
<keyword evidence="2 5" id="KW-0812">Transmembrane</keyword>
<dbReference type="AlphaFoldDB" id="A0A2N0ATM1"/>
<evidence type="ECO:0000256" key="2">
    <source>
        <dbReference type="ARBA" id="ARBA00022692"/>
    </source>
</evidence>
<dbReference type="PIRSF" id="PIRSF006648">
    <property type="entry name" value="DrrB"/>
    <property type="match status" value="1"/>
</dbReference>
<dbReference type="GO" id="GO:0043190">
    <property type="term" value="C:ATP-binding cassette (ABC) transporter complex"/>
    <property type="evidence" value="ECO:0007669"/>
    <property type="project" value="InterPro"/>
</dbReference>
<sequence length="256" mass="29275">MWKENLTALKTIVRREWIRIIRIWVQTLIPPVITMALYFLIFGELVGRQIGKIGNFTYIEFIVPGLIMMSVITNSYNNVVSSFFSSKFQKNIEELLVSPTSPYTIVLGYTFGGVVRGLFVGILVTLTSLFFTNLQFQHPIIIFFTVILTSILFSLGGFFNALFAKKFDDVTIIPTFILTPLTYLGGVFYSVKNLPEFWQTVSYLNPILYMVNLFRYGFIGVTDVNLIFSLSFILVLSVLLFLLNVRLMKIGYGIRN</sequence>
<keyword evidence="4 5" id="KW-0472">Membrane</keyword>
<dbReference type="PROSITE" id="PS51012">
    <property type="entry name" value="ABC_TM2"/>
    <property type="match status" value="1"/>
</dbReference>
<feature type="domain" description="ABC transmembrane type-2" evidence="6">
    <location>
        <begin position="22"/>
        <end position="251"/>
    </location>
</feature>